<dbReference type="RefSeq" id="WP_149114089.1">
    <property type="nucleotide sequence ID" value="NZ_CP042425.1"/>
</dbReference>
<dbReference type="EMBL" id="CP042425">
    <property type="protein sequence ID" value="QEL19727.1"/>
    <property type="molecule type" value="Genomic_DNA"/>
</dbReference>
<evidence type="ECO:0000313" key="4">
    <source>
        <dbReference type="EMBL" id="QEL19727.1"/>
    </source>
</evidence>
<keyword evidence="5" id="KW-1185">Reference proteome</keyword>
<evidence type="ECO:0000256" key="2">
    <source>
        <dbReference type="SAM" id="MobiDB-lite"/>
    </source>
</evidence>
<evidence type="ECO:0000256" key="1">
    <source>
        <dbReference type="SAM" id="Coils"/>
    </source>
</evidence>
<keyword evidence="3" id="KW-1133">Transmembrane helix</keyword>
<reference evidence="5" key="1">
    <citation type="submission" date="2019-08" db="EMBL/GenBank/DDBJ databases">
        <title>Limnoglobus roseus gen. nov., sp. nov., a novel freshwater planctomycete with a giant genome from the family Gemmataceae.</title>
        <authorList>
            <person name="Kulichevskaya I.S."/>
            <person name="Naumoff D.G."/>
            <person name="Miroshnikov K."/>
            <person name="Ivanova A."/>
            <person name="Philippov D.A."/>
            <person name="Hakobyan A."/>
            <person name="Rijpstra I.C."/>
            <person name="Sinninghe Damste J.S."/>
            <person name="Liesack W."/>
            <person name="Dedysh S.N."/>
        </authorList>
    </citation>
    <scope>NUCLEOTIDE SEQUENCE [LARGE SCALE GENOMIC DNA]</scope>
    <source>
        <strain evidence="5">PX52</strain>
    </source>
</reference>
<feature type="transmembrane region" description="Helical" evidence="3">
    <location>
        <begin position="54"/>
        <end position="73"/>
    </location>
</feature>
<evidence type="ECO:0000256" key="3">
    <source>
        <dbReference type="SAM" id="Phobius"/>
    </source>
</evidence>
<dbReference type="AlphaFoldDB" id="A0A5C1ANK7"/>
<feature type="transmembrane region" description="Helical" evidence="3">
    <location>
        <begin position="20"/>
        <end position="42"/>
    </location>
</feature>
<accession>A0A5C1ANK7</accession>
<protein>
    <submittedName>
        <fullName evidence="4">Uncharacterized protein</fullName>
    </submittedName>
</protein>
<keyword evidence="1" id="KW-0175">Coiled coil</keyword>
<feature type="compositionally biased region" description="Basic and acidic residues" evidence="2">
    <location>
        <begin position="446"/>
        <end position="466"/>
    </location>
</feature>
<feature type="coiled-coil region" evidence="1">
    <location>
        <begin position="172"/>
        <end position="238"/>
    </location>
</feature>
<sequence length="513" mass="54478">MKESLLAALRPVRGRQQSVFTIRSLFAGLFATAVAGVVLGVGRMALGLELPAPLVGGILSAGPILGLLVGTFVRRDDHGAAAAIDNHYGLKDRTVTALAFANQPASDLHALQLTDAMSHLGSVEPKAVVPLKAPKAWPVAVAGVALATALLVWPLTPREAEAGPAPTPDHIVAMVEKQKAESAALLKKLEEMIQDTDEAKEEEVKGLKDLIQKVKDKLEEMAQENTTEQEALAKLSEMSANAQALATQLNPAALDGALASLGTALAASQPFEGAGKALQKGDLDKAAKELEKLSEVTLTPKEAKDLEQKLREQQKKSGDAGQGSLSDAIGELADAIKGGGNGKVGNAGKNLAKKVNSAIRKKKTANLLDALDENFKEGKCDCQNNGGARVKKTEKSNSPSSTWGRGISGNTEGERTKLGSKRNEVQVTGTPGDEGDSDTETTTTPEAREKARREYKEKFEKGKKESQAVLEAEPIPLGHRQTVKKYFEMIRPSGADAFEKKDEPKPETKSEKK</sequence>
<feature type="compositionally biased region" description="Basic and acidic residues" evidence="2">
    <location>
        <begin position="412"/>
        <end position="424"/>
    </location>
</feature>
<feature type="region of interest" description="Disordered" evidence="2">
    <location>
        <begin position="494"/>
        <end position="513"/>
    </location>
</feature>
<organism evidence="4 5">
    <name type="scientific">Limnoglobus roseus</name>
    <dbReference type="NCBI Taxonomy" id="2598579"/>
    <lineage>
        <taxon>Bacteria</taxon>
        <taxon>Pseudomonadati</taxon>
        <taxon>Planctomycetota</taxon>
        <taxon>Planctomycetia</taxon>
        <taxon>Gemmatales</taxon>
        <taxon>Gemmataceae</taxon>
        <taxon>Limnoglobus</taxon>
    </lineage>
</organism>
<gene>
    <name evidence="4" type="ORF">PX52LOC_06806</name>
</gene>
<feature type="compositionally biased region" description="Polar residues" evidence="2">
    <location>
        <begin position="396"/>
        <end position="411"/>
    </location>
</feature>
<dbReference type="OrthoDB" id="265967at2"/>
<feature type="region of interest" description="Disordered" evidence="2">
    <location>
        <begin position="380"/>
        <end position="473"/>
    </location>
</feature>
<name>A0A5C1ANK7_9BACT</name>
<dbReference type="KEGG" id="lrs:PX52LOC_06806"/>
<evidence type="ECO:0000313" key="5">
    <source>
        <dbReference type="Proteomes" id="UP000324974"/>
    </source>
</evidence>
<feature type="compositionally biased region" description="Basic and acidic residues" evidence="2">
    <location>
        <begin position="497"/>
        <end position="513"/>
    </location>
</feature>
<keyword evidence="3" id="KW-0472">Membrane</keyword>
<keyword evidence="3" id="KW-0812">Transmembrane</keyword>
<feature type="transmembrane region" description="Helical" evidence="3">
    <location>
        <begin position="136"/>
        <end position="155"/>
    </location>
</feature>
<dbReference type="Proteomes" id="UP000324974">
    <property type="component" value="Chromosome"/>
</dbReference>
<proteinExistence type="predicted"/>